<reference evidence="3" key="1">
    <citation type="journal article" date="2019" name="Int. J. Syst. Evol. Microbiol.">
        <title>The Global Catalogue of Microorganisms (GCM) 10K type strain sequencing project: providing services to taxonomists for standard genome sequencing and annotation.</title>
        <authorList>
            <consortium name="The Broad Institute Genomics Platform"/>
            <consortium name="The Broad Institute Genome Sequencing Center for Infectious Disease"/>
            <person name="Wu L."/>
            <person name="Ma J."/>
        </authorList>
    </citation>
    <scope>NUCLEOTIDE SEQUENCE [LARGE SCALE GENOMIC DNA]</scope>
    <source>
        <strain evidence="3">CGMCC 1.15480</strain>
    </source>
</reference>
<feature type="region of interest" description="Disordered" evidence="1">
    <location>
        <begin position="14"/>
        <end position="58"/>
    </location>
</feature>
<organism evidence="2 3">
    <name type="scientific">Tersicoccus solisilvae</name>
    <dbReference type="NCBI Taxonomy" id="1882339"/>
    <lineage>
        <taxon>Bacteria</taxon>
        <taxon>Bacillati</taxon>
        <taxon>Actinomycetota</taxon>
        <taxon>Actinomycetes</taxon>
        <taxon>Micrococcales</taxon>
        <taxon>Micrococcaceae</taxon>
        <taxon>Tersicoccus</taxon>
    </lineage>
</organism>
<evidence type="ECO:0000313" key="2">
    <source>
        <dbReference type="EMBL" id="GGC95265.1"/>
    </source>
</evidence>
<evidence type="ECO:0000313" key="3">
    <source>
        <dbReference type="Proteomes" id="UP000597761"/>
    </source>
</evidence>
<keyword evidence="3" id="KW-1185">Reference proteome</keyword>
<comment type="caution">
    <text evidence="2">The sequence shown here is derived from an EMBL/GenBank/DDBJ whole genome shotgun (WGS) entry which is preliminary data.</text>
</comment>
<dbReference type="EMBL" id="BMJI01000015">
    <property type="protein sequence ID" value="GGC95265.1"/>
    <property type="molecule type" value="Genomic_DNA"/>
</dbReference>
<proteinExistence type="predicted"/>
<dbReference type="Proteomes" id="UP000597761">
    <property type="component" value="Unassembled WGS sequence"/>
</dbReference>
<sequence>MSASLVTSTTICGVLPEPPARAAGATGAESVRPVPTGSAATGKSPIPQEQVASSRAPATTTEMAVRMMTRDPADPAGSPAEVQCRARPVHCPTGGGIRHRVTAASVARPVTCG</sequence>
<gene>
    <name evidence="2" type="ORF">GCM10011512_22900</name>
</gene>
<evidence type="ECO:0000256" key="1">
    <source>
        <dbReference type="SAM" id="MobiDB-lite"/>
    </source>
</evidence>
<protein>
    <submittedName>
        <fullName evidence="2">Uncharacterized protein</fullName>
    </submittedName>
</protein>
<name>A0ABQ1PDY2_9MICC</name>
<accession>A0ABQ1PDY2</accession>